<dbReference type="SUPFAM" id="SSF48208">
    <property type="entry name" value="Six-hairpin glycosidases"/>
    <property type="match status" value="1"/>
</dbReference>
<dbReference type="PANTHER" id="PTHR34987">
    <property type="entry name" value="C, PUTATIVE (AFU_ORTHOLOGUE AFUA_3G02880)-RELATED"/>
    <property type="match status" value="1"/>
</dbReference>
<dbReference type="Proteomes" id="UP000567293">
    <property type="component" value="Unassembled WGS sequence"/>
</dbReference>
<evidence type="ECO:0000256" key="1">
    <source>
        <dbReference type="SAM" id="MobiDB-lite"/>
    </source>
</evidence>
<feature type="domain" description="Alpha-L-rhamnosidase six-hairpin glycosidase" evidence="2">
    <location>
        <begin position="244"/>
        <end position="572"/>
    </location>
</feature>
<keyword evidence="4" id="KW-1185">Reference proteome</keyword>
<comment type="caution">
    <text evidence="3">The sequence shown here is derived from an EMBL/GenBank/DDBJ whole genome shotgun (WGS) entry which is preliminary data.</text>
</comment>
<gene>
    <name evidence="3" type="ORF">HRJ53_00960</name>
</gene>
<sequence length="578" mass="65407">MQGDGEAEQIANTDDSWEAEIENGHEASATDFMSVLRWYYAGPPGEIIDGRRYDWDWNRAPVASEGRPTAWRKATMLGKGAARESSDSRTIWMFEPDPLPRMEYTEIPVGREVASSGLDSQKDQPTSFRVAARAKASVLLDAGTLTTAYPEIILSGGADARVRLTYAEALLDEQGRKGNRNETQGRHILGLFDEFIADGGSNRSFTPLIWRTWRYLQIDVTTGDQPLEVEKLRVWFTAYPFQEEARFAASDPELAKIWEVGWRTARLCAHETYMDTPYWERLQYVGDTRIQALVSYVVSGDDRLARQAIDAIDSSRIPDGITASRYPSQLPQFIPTFSLIWVGMLHDFFTYRDDPEFVRGHFPGTRTVLDWFLRHQRADGLMGKLPWWPFLDWTHDFRAGVPPQDADGGSAPITLQFIEALRNAAELEQRLGDATRAKIYSERADKAAEAVRKLCWDEKAGLIADTPRRSHFSQHANALAVWLDVIPRDNQRSVLEKVLAAPGRGARTGDLALSEASYYFRFYVARAMEHAGMADAYLSTLQPWRDMLKMGLTTWAETPEPTRSDSHAWSAHPNFDLL</sequence>
<dbReference type="InterPro" id="IPR012341">
    <property type="entry name" value="6hp_glycosidase-like_sf"/>
</dbReference>
<dbReference type="InterPro" id="IPR035396">
    <property type="entry name" value="Bac_rhamnosid6H"/>
</dbReference>
<dbReference type="InterPro" id="IPR008928">
    <property type="entry name" value="6-hairpin_glycosidase_sf"/>
</dbReference>
<reference evidence="3" key="1">
    <citation type="submission" date="2020-06" db="EMBL/GenBank/DDBJ databases">
        <title>Legume-microbial interactions unlock mineral nutrients during tropical forest succession.</title>
        <authorList>
            <person name="Epihov D.Z."/>
        </authorList>
    </citation>
    <scope>NUCLEOTIDE SEQUENCE [LARGE SCALE GENOMIC DNA]</scope>
    <source>
        <strain evidence="3">Pan2503</strain>
    </source>
</reference>
<evidence type="ECO:0000259" key="2">
    <source>
        <dbReference type="Pfam" id="PF17389"/>
    </source>
</evidence>
<name>A0A7V8NLG1_9BACT</name>
<accession>A0A7V8NLG1</accession>
<dbReference type="AlphaFoldDB" id="A0A7V8NLG1"/>
<proteinExistence type="predicted"/>
<dbReference type="Pfam" id="PF17389">
    <property type="entry name" value="Bac_rhamnosid6H"/>
    <property type="match status" value="1"/>
</dbReference>
<evidence type="ECO:0000313" key="3">
    <source>
        <dbReference type="EMBL" id="MBA0083542.1"/>
    </source>
</evidence>
<organism evidence="3 4">
    <name type="scientific">Candidatus Acidiferrum panamense</name>
    <dbReference type="NCBI Taxonomy" id="2741543"/>
    <lineage>
        <taxon>Bacteria</taxon>
        <taxon>Pseudomonadati</taxon>
        <taxon>Acidobacteriota</taxon>
        <taxon>Terriglobia</taxon>
        <taxon>Candidatus Acidiferrales</taxon>
        <taxon>Candidatus Acidiferrum</taxon>
    </lineage>
</organism>
<feature type="non-terminal residue" evidence="3">
    <location>
        <position position="578"/>
    </location>
</feature>
<feature type="region of interest" description="Disordered" evidence="1">
    <location>
        <begin position="559"/>
        <end position="578"/>
    </location>
</feature>
<dbReference type="Gene3D" id="2.60.120.260">
    <property type="entry name" value="Galactose-binding domain-like"/>
    <property type="match status" value="1"/>
</dbReference>
<dbReference type="Gene3D" id="2.60.420.10">
    <property type="entry name" value="Maltose phosphorylase, domain 3"/>
    <property type="match status" value="1"/>
</dbReference>
<evidence type="ECO:0000313" key="4">
    <source>
        <dbReference type="Proteomes" id="UP000567293"/>
    </source>
</evidence>
<dbReference type="PANTHER" id="PTHR34987:SF2">
    <property type="entry name" value="B, PUTATIVE (AFU_ORTHOLOGUE AFUA_7G05040)-RELATED"/>
    <property type="match status" value="1"/>
</dbReference>
<dbReference type="EMBL" id="JACDQQ010000096">
    <property type="protein sequence ID" value="MBA0083542.1"/>
    <property type="molecule type" value="Genomic_DNA"/>
</dbReference>
<dbReference type="GO" id="GO:0005975">
    <property type="term" value="P:carbohydrate metabolic process"/>
    <property type="evidence" value="ECO:0007669"/>
    <property type="project" value="InterPro"/>
</dbReference>
<dbReference type="Gene3D" id="1.50.10.10">
    <property type="match status" value="1"/>
</dbReference>
<protein>
    <submittedName>
        <fullName evidence="3">Alpha-L-rhamnosidase</fullName>
    </submittedName>
</protein>